<keyword evidence="12" id="KW-0234">DNA repair</keyword>
<keyword evidence="8" id="KW-0227">DNA damage</keyword>
<dbReference type="Gene3D" id="3.30.1330.70">
    <property type="entry name" value="Holliday junction resolvase RusA"/>
    <property type="match status" value="1"/>
</dbReference>
<protein>
    <recommendedName>
        <fullName evidence="4">Crossover junction endodeoxyribonuclease RusA</fullName>
        <ecNumber evidence="14">3.1.21.10</ecNumber>
    </recommendedName>
    <alternativeName>
        <fullName evidence="15">Holliday junction nuclease RusA</fullName>
    </alternativeName>
    <alternativeName>
        <fullName evidence="16">Holliday junction resolvase</fullName>
    </alternativeName>
</protein>
<evidence type="ECO:0000313" key="18">
    <source>
        <dbReference type="Proteomes" id="UP000644548"/>
    </source>
</evidence>
<keyword evidence="7" id="KW-0255">Endonuclease</keyword>
<keyword evidence="9" id="KW-0378">Hydrolase</keyword>
<evidence type="ECO:0000256" key="1">
    <source>
        <dbReference type="ARBA" id="ARBA00001946"/>
    </source>
</evidence>
<evidence type="ECO:0000256" key="7">
    <source>
        <dbReference type="ARBA" id="ARBA00022759"/>
    </source>
</evidence>
<comment type="caution">
    <text evidence="17">The sequence shown here is derived from an EMBL/GenBank/DDBJ whole genome shotgun (WGS) entry which is preliminary data.</text>
</comment>
<evidence type="ECO:0000256" key="15">
    <source>
        <dbReference type="ARBA" id="ARBA00030920"/>
    </source>
</evidence>
<comment type="similarity">
    <text evidence="2">Belongs to the RusA family.</text>
</comment>
<dbReference type="InterPro" id="IPR016281">
    <property type="entry name" value="Endonuclease_RusA"/>
</dbReference>
<evidence type="ECO:0000256" key="9">
    <source>
        <dbReference type="ARBA" id="ARBA00022801"/>
    </source>
</evidence>
<evidence type="ECO:0000256" key="6">
    <source>
        <dbReference type="ARBA" id="ARBA00022723"/>
    </source>
</evidence>
<keyword evidence="5" id="KW-0540">Nuclease</keyword>
<evidence type="ECO:0000256" key="2">
    <source>
        <dbReference type="ARBA" id="ARBA00008865"/>
    </source>
</evidence>
<dbReference type="EC" id="3.1.21.10" evidence="14"/>
<evidence type="ECO:0000256" key="10">
    <source>
        <dbReference type="ARBA" id="ARBA00022842"/>
    </source>
</evidence>
<evidence type="ECO:0000256" key="16">
    <source>
        <dbReference type="ARBA" id="ARBA00031953"/>
    </source>
</evidence>
<evidence type="ECO:0000313" key="17">
    <source>
        <dbReference type="EMBL" id="GGR84377.1"/>
    </source>
</evidence>
<comment type="catalytic activity">
    <reaction evidence="13">
        <text>Endonucleolytic cleavage at a junction such as a reciprocal single-stranded crossover between two homologous DNA duplexes (Holliday junction).</text>
        <dbReference type="EC" id="3.1.21.10"/>
    </reaction>
</comment>
<dbReference type="Proteomes" id="UP000644548">
    <property type="component" value="Unassembled WGS sequence"/>
</dbReference>
<evidence type="ECO:0000256" key="5">
    <source>
        <dbReference type="ARBA" id="ARBA00022722"/>
    </source>
</evidence>
<sequence>MTLRLTMPWPISVNSLYRSYDGRQIISVPGRKYYAACKQHLAAIKQLPDFGESRLKVVIRLYAPSVRVYDLDNHAKTLLDAITHCQRVWKDDRQIDDLRIIRMEKGGKNARAELTITVIPDKEA</sequence>
<dbReference type="InterPro" id="IPR036614">
    <property type="entry name" value="RusA-like_sf"/>
</dbReference>
<dbReference type="RefSeq" id="WP_189071926.1">
    <property type="nucleotide sequence ID" value="NZ_BMQN01000001.1"/>
</dbReference>
<evidence type="ECO:0000256" key="14">
    <source>
        <dbReference type="ARBA" id="ARBA00029488"/>
    </source>
</evidence>
<evidence type="ECO:0000256" key="3">
    <source>
        <dbReference type="ARBA" id="ARBA00011738"/>
    </source>
</evidence>
<comment type="cofactor">
    <cofactor evidence="1">
        <name>Mg(2+)</name>
        <dbReference type="ChEBI" id="CHEBI:18420"/>
    </cofactor>
</comment>
<reference evidence="18" key="1">
    <citation type="journal article" date="2019" name="Int. J. Syst. Evol. Microbiol.">
        <title>The Global Catalogue of Microorganisms (GCM) 10K type strain sequencing project: providing services to taxonomists for standard genome sequencing and annotation.</title>
        <authorList>
            <consortium name="The Broad Institute Genomics Platform"/>
            <consortium name="The Broad Institute Genome Sequencing Center for Infectious Disease"/>
            <person name="Wu L."/>
            <person name="Ma J."/>
        </authorList>
    </citation>
    <scope>NUCLEOTIDE SEQUENCE [LARGE SCALE GENOMIC DNA]</scope>
    <source>
        <strain evidence="18">JCM 31405</strain>
    </source>
</reference>
<keyword evidence="6" id="KW-0479">Metal-binding</keyword>
<dbReference type="SUPFAM" id="SSF103084">
    <property type="entry name" value="Holliday junction resolvase RusA"/>
    <property type="match status" value="1"/>
</dbReference>
<accession>A0ABQ2S491</accession>
<evidence type="ECO:0000256" key="13">
    <source>
        <dbReference type="ARBA" id="ARBA00029354"/>
    </source>
</evidence>
<keyword evidence="10" id="KW-0460">Magnesium</keyword>
<proteinExistence type="inferred from homology"/>
<gene>
    <name evidence="17" type="ORF">GCM10008960_09260</name>
</gene>
<dbReference type="PIRSF" id="PIRSF001007">
    <property type="entry name" value="RusA"/>
    <property type="match status" value="1"/>
</dbReference>
<dbReference type="Pfam" id="PF05866">
    <property type="entry name" value="RusA"/>
    <property type="match status" value="1"/>
</dbReference>
<organism evidence="17 18">
    <name type="scientific">Deinococcus sedimenti</name>
    <dbReference type="NCBI Taxonomy" id="1867090"/>
    <lineage>
        <taxon>Bacteria</taxon>
        <taxon>Thermotogati</taxon>
        <taxon>Deinococcota</taxon>
        <taxon>Deinococci</taxon>
        <taxon>Deinococcales</taxon>
        <taxon>Deinococcaceae</taxon>
        <taxon>Deinococcus</taxon>
    </lineage>
</organism>
<comment type="subunit">
    <text evidence="3">Homodimer.</text>
</comment>
<dbReference type="InterPro" id="IPR008822">
    <property type="entry name" value="Endonuclease_RusA-like"/>
</dbReference>
<evidence type="ECO:0000256" key="11">
    <source>
        <dbReference type="ARBA" id="ARBA00023172"/>
    </source>
</evidence>
<evidence type="ECO:0000256" key="8">
    <source>
        <dbReference type="ARBA" id="ARBA00022763"/>
    </source>
</evidence>
<keyword evidence="18" id="KW-1185">Reference proteome</keyword>
<keyword evidence="11" id="KW-0233">DNA recombination</keyword>
<name>A0ABQ2S491_9DEIO</name>
<dbReference type="EMBL" id="BMQN01000001">
    <property type="protein sequence ID" value="GGR84377.1"/>
    <property type="molecule type" value="Genomic_DNA"/>
</dbReference>
<evidence type="ECO:0000256" key="4">
    <source>
        <dbReference type="ARBA" id="ARBA00014885"/>
    </source>
</evidence>
<evidence type="ECO:0000256" key="12">
    <source>
        <dbReference type="ARBA" id="ARBA00023204"/>
    </source>
</evidence>